<dbReference type="AlphaFoldDB" id="A0A7I8VJ66"/>
<dbReference type="Pfam" id="PF13733">
    <property type="entry name" value="Glyco_transf_7N"/>
    <property type="match status" value="1"/>
</dbReference>
<dbReference type="Proteomes" id="UP000549394">
    <property type="component" value="Unassembled WGS sequence"/>
</dbReference>
<dbReference type="GO" id="GO:0005975">
    <property type="term" value="P:carbohydrate metabolic process"/>
    <property type="evidence" value="ECO:0007669"/>
    <property type="project" value="InterPro"/>
</dbReference>
<gene>
    <name evidence="2" type="ORF">DGYR_LOCUS4066</name>
</gene>
<keyword evidence="3" id="KW-1185">Reference proteome</keyword>
<accession>A0A7I8VJ66</accession>
<dbReference type="Gene3D" id="3.90.550.10">
    <property type="entry name" value="Spore Coat Polysaccharide Biosynthesis Protein SpsA, Chain A"/>
    <property type="match status" value="1"/>
</dbReference>
<dbReference type="Gene3D" id="2.60.40.3210">
    <property type="entry name" value="Zona pellucida, ZP-N domain"/>
    <property type="match status" value="1"/>
</dbReference>
<proteinExistence type="predicted"/>
<dbReference type="InterPro" id="IPR027995">
    <property type="entry name" value="Galactosyl_T_N"/>
</dbReference>
<sequence>MRFFPTLGRITLRQCVTITLVLISLVILLKSLRKTELKSSLEKFRERGYEYEVRNALVKLEQECERTRKKIFSFNQMCPCVPETLRSVEFKQRTLSLTAIQEEFQDKIQGQPYSPVSCIPRWSVAVFIIYRPDEEQSFIIAIRQLHFILRKQLLEFQIFSLKQQGERQNDGYLYNAGFQEATKLWPNFDCLIFYDSQLLLLDDRNILSCSFAPRDVGTYVDSNNYTNSGYDVSNGIFICSKLDFVRVNGFTNSFFDSKAFFTDFMKRLEIKLKRYVKRLPFLVSTATSSIRWKRPNLDDSQYDYSRFNREHLYTLDGLSSTHYSLTSRRLRPLFTELNIKLYFNLFENFEKKKQTCDGVNTNDGSFESLISKMSGTLSDCAITCSYALDCIGFVYHEFEHESFNCFLVQECLELETLPDDAHDQTGVMRAKLLYIFLCGIAIHLSDSHICDFVIDLCRGYECIKQENSTDFYDFKCLCKPPRTGIFCERLMLESTTTTEIFSTNPSTSSPKTTLNSLRAVDLTCSNNLMKVNLNREEFYERYSINATKLRLNGCNSTDIDNVNVLFQYRFDQCSMTAEELAGQIIFHNYLSLDDNSWKLKLRCNISKNIPSRNSILTPSLSDSLTYNQ</sequence>
<dbReference type="GO" id="GO:0006688">
    <property type="term" value="P:glycosphingolipid biosynthetic process"/>
    <property type="evidence" value="ECO:0007669"/>
    <property type="project" value="TreeGrafter"/>
</dbReference>
<evidence type="ECO:0000313" key="2">
    <source>
        <dbReference type="EMBL" id="CAD5115315.1"/>
    </source>
</evidence>
<name>A0A7I8VJ66_9ANNE</name>
<dbReference type="OrthoDB" id="10016069at2759"/>
<dbReference type="EMBL" id="CAJFCJ010000006">
    <property type="protein sequence ID" value="CAD5115315.1"/>
    <property type="molecule type" value="Genomic_DNA"/>
</dbReference>
<dbReference type="GO" id="GO:0033842">
    <property type="term" value="F:N-acetyl-beta-glucosaminyl-derivative 4-beta-N-acetylgalactosaminyltransferase activity"/>
    <property type="evidence" value="ECO:0007669"/>
    <property type="project" value="TreeGrafter"/>
</dbReference>
<dbReference type="SUPFAM" id="SSF53448">
    <property type="entry name" value="Nucleotide-diphospho-sugar transferases"/>
    <property type="match status" value="1"/>
</dbReference>
<reference evidence="2 3" key="1">
    <citation type="submission" date="2020-08" db="EMBL/GenBank/DDBJ databases">
        <authorList>
            <person name="Hejnol A."/>
        </authorList>
    </citation>
    <scope>NUCLEOTIDE SEQUENCE [LARGE SCALE GENOMIC DNA]</scope>
</reference>
<comment type="caution">
    <text evidence="2">The sequence shown here is derived from an EMBL/GenBank/DDBJ whole genome shotgun (WGS) entry which is preliminary data.</text>
</comment>
<dbReference type="InterPro" id="IPR055356">
    <property type="entry name" value="ZP-N"/>
</dbReference>
<protein>
    <submittedName>
        <fullName evidence="2">DgyrCDS4303</fullName>
    </submittedName>
</protein>
<dbReference type="Pfam" id="PF23344">
    <property type="entry name" value="ZP-N"/>
    <property type="match status" value="1"/>
</dbReference>
<dbReference type="PANTHER" id="PTHR19300">
    <property type="entry name" value="BETA-1,4-GALACTOSYLTRANSFERASE"/>
    <property type="match status" value="1"/>
</dbReference>
<dbReference type="InterPro" id="IPR029044">
    <property type="entry name" value="Nucleotide-diphossugar_trans"/>
</dbReference>
<dbReference type="InterPro" id="IPR003859">
    <property type="entry name" value="Galactosyl_T"/>
</dbReference>
<evidence type="ECO:0000259" key="1">
    <source>
        <dbReference type="PROSITE" id="PS00022"/>
    </source>
</evidence>
<dbReference type="PANTHER" id="PTHR19300:SF57">
    <property type="entry name" value="BETA-1,4-N-ACETYLGALACTOSAMINYLTRANSFERASE"/>
    <property type="match status" value="1"/>
</dbReference>
<evidence type="ECO:0000313" key="3">
    <source>
        <dbReference type="Proteomes" id="UP000549394"/>
    </source>
</evidence>
<dbReference type="InterPro" id="IPR000742">
    <property type="entry name" value="EGF"/>
</dbReference>
<dbReference type="GO" id="GO:0016020">
    <property type="term" value="C:membrane"/>
    <property type="evidence" value="ECO:0007669"/>
    <property type="project" value="GOC"/>
</dbReference>
<dbReference type="GO" id="GO:0008378">
    <property type="term" value="F:galactosyltransferase activity"/>
    <property type="evidence" value="ECO:0007669"/>
    <property type="project" value="TreeGrafter"/>
</dbReference>
<dbReference type="PROSITE" id="PS00022">
    <property type="entry name" value="EGF_1"/>
    <property type="match status" value="1"/>
</dbReference>
<dbReference type="GO" id="GO:0005794">
    <property type="term" value="C:Golgi apparatus"/>
    <property type="evidence" value="ECO:0007669"/>
    <property type="project" value="TreeGrafter"/>
</dbReference>
<organism evidence="2 3">
    <name type="scientific">Dimorphilus gyrociliatus</name>
    <dbReference type="NCBI Taxonomy" id="2664684"/>
    <lineage>
        <taxon>Eukaryota</taxon>
        <taxon>Metazoa</taxon>
        <taxon>Spiralia</taxon>
        <taxon>Lophotrochozoa</taxon>
        <taxon>Annelida</taxon>
        <taxon>Polychaeta</taxon>
        <taxon>Polychaeta incertae sedis</taxon>
        <taxon>Dinophilidae</taxon>
        <taxon>Dimorphilus</taxon>
    </lineage>
</organism>
<feature type="domain" description="EGF-like" evidence="1">
    <location>
        <begin position="476"/>
        <end position="487"/>
    </location>
</feature>